<dbReference type="Proteomes" id="UP000006727">
    <property type="component" value="Chromosome 19"/>
</dbReference>
<keyword evidence="2" id="KW-0472">Membrane</keyword>
<gene>
    <name evidence="3" type="primary">LOC112272633</name>
</gene>
<evidence type="ECO:0000256" key="1">
    <source>
        <dbReference type="SAM" id="MobiDB-lite"/>
    </source>
</evidence>
<keyword evidence="2" id="KW-0812">Transmembrane</keyword>
<evidence type="ECO:0000313" key="3">
    <source>
        <dbReference type="EnsemblPlants" id="Pp3c19_4890V3.3"/>
    </source>
</evidence>
<reference evidence="3 4" key="2">
    <citation type="journal article" date="2018" name="Plant J.">
        <title>The Physcomitrella patens chromosome-scale assembly reveals moss genome structure and evolution.</title>
        <authorList>
            <person name="Lang D."/>
            <person name="Ullrich K.K."/>
            <person name="Murat F."/>
            <person name="Fuchs J."/>
            <person name="Jenkins J."/>
            <person name="Haas F.B."/>
            <person name="Piednoel M."/>
            <person name="Gundlach H."/>
            <person name="Van Bel M."/>
            <person name="Meyberg R."/>
            <person name="Vives C."/>
            <person name="Morata J."/>
            <person name="Symeonidi A."/>
            <person name="Hiss M."/>
            <person name="Muchero W."/>
            <person name="Kamisugi Y."/>
            <person name="Saleh O."/>
            <person name="Blanc G."/>
            <person name="Decker E.L."/>
            <person name="van Gessel N."/>
            <person name="Grimwood J."/>
            <person name="Hayes R.D."/>
            <person name="Graham S.W."/>
            <person name="Gunter L.E."/>
            <person name="McDaniel S.F."/>
            <person name="Hoernstein S.N.W."/>
            <person name="Larsson A."/>
            <person name="Li F.W."/>
            <person name="Perroud P.F."/>
            <person name="Phillips J."/>
            <person name="Ranjan P."/>
            <person name="Rokshar D.S."/>
            <person name="Rothfels C.J."/>
            <person name="Schneider L."/>
            <person name="Shu S."/>
            <person name="Stevenson D.W."/>
            <person name="Thummler F."/>
            <person name="Tillich M."/>
            <person name="Villarreal Aguilar J.C."/>
            <person name="Widiez T."/>
            <person name="Wong G.K."/>
            <person name="Wymore A."/>
            <person name="Zhang Y."/>
            <person name="Zimmer A.D."/>
            <person name="Quatrano R.S."/>
            <person name="Mayer K.F.X."/>
            <person name="Goodstein D."/>
            <person name="Casacuberta J.M."/>
            <person name="Vandepoele K."/>
            <person name="Reski R."/>
            <person name="Cuming A.C."/>
            <person name="Tuskan G.A."/>
            <person name="Maumus F."/>
            <person name="Salse J."/>
            <person name="Schmutz J."/>
            <person name="Rensing S.A."/>
        </authorList>
    </citation>
    <scope>NUCLEOTIDE SEQUENCE [LARGE SCALE GENOMIC DNA]</scope>
    <source>
        <strain evidence="3 4">cv. Gransden 2004</strain>
    </source>
</reference>
<dbReference type="SUPFAM" id="SSF48452">
    <property type="entry name" value="TPR-like"/>
    <property type="match status" value="1"/>
</dbReference>
<dbReference type="EnsemblPlants" id="Pp3c19_4890V3.3">
    <property type="protein sequence ID" value="Pp3c19_4890V3.3"/>
    <property type="gene ID" value="Pp3c19_4890"/>
</dbReference>
<feature type="region of interest" description="Disordered" evidence="1">
    <location>
        <begin position="64"/>
        <end position="83"/>
    </location>
</feature>
<reference evidence="3" key="3">
    <citation type="submission" date="2020-12" db="UniProtKB">
        <authorList>
            <consortium name="EnsemblPlants"/>
        </authorList>
    </citation>
    <scope>IDENTIFICATION</scope>
</reference>
<dbReference type="InterPro" id="IPR011990">
    <property type="entry name" value="TPR-like_helical_dom_sf"/>
</dbReference>
<sequence>MVERGMARNRARRALALNPKPQGKGKERTCLRFCFASVLDCFPSLLLFWIASLPCFLPTMAPKRRPSARSSRNAPPPATSAESLLAEARRVKQAAERKLDGAAKVGSLEQAVLLFQNALSMRLSLPVQEEALFDLGETFLEMAGALQTRGLHLAGSPFRNEKKKAQALEIQSQASVDASSATRQSFEMYERVCALEGAGELKQEALVNSGNALCEWASLATSTPENKGGGSVIAAELYKQADERYSRALAVTPEDVELLTNIGDCCVQRAELFHSAFQVSGVSNVSLQAWAPVKEIYEHGLQVYNKACANADTRIGDDLGGLLQNWGVGLSSFAERTPCMEDANEAYKQAHEKFRSALQFKRTDITLFIALGESFASQAERIAADPAMLQQTLKLLEEAVNTGFAAALTIDSTSVEALLGSGDAHMAAGKLLASSGNLAIASTHWNKSLEVFTKASKLLAADVECKYKLSYEEQCDVLYNLACVAALHGQEADAANALNQLALTEAISAYDLVQDADLETLRSKEWFGSLLQNKSTGSNMKE</sequence>
<reference evidence="3 4" key="1">
    <citation type="journal article" date="2008" name="Science">
        <title>The Physcomitrella genome reveals evolutionary insights into the conquest of land by plants.</title>
        <authorList>
            <person name="Rensing S."/>
            <person name="Lang D."/>
            <person name="Zimmer A."/>
            <person name="Terry A."/>
            <person name="Salamov A."/>
            <person name="Shapiro H."/>
            <person name="Nishiyama T."/>
            <person name="Perroud P.-F."/>
            <person name="Lindquist E."/>
            <person name="Kamisugi Y."/>
            <person name="Tanahashi T."/>
            <person name="Sakakibara K."/>
            <person name="Fujita T."/>
            <person name="Oishi K."/>
            <person name="Shin-I T."/>
            <person name="Kuroki Y."/>
            <person name="Toyoda A."/>
            <person name="Suzuki Y."/>
            <person name="Hashimoto A."/>
            <person name="Yamaguchi K."/>
            <person name="Sugano A."/>
            <person name="Kohara Y."/>
            <person name="Fujiyama A."/>
            <person name="Anterola A."/>
            <person name="Aoki S."/>
            <person name="Ashton N."/>
            <person name="Barbazuk W.B."/>
            <person name="Barker E."/>
            <person name="Bennetzen J."/>
            <person name="Bezanilla M."/>
            <person name="Blankenship R."/>
            <person name="Cho S.H."/>
            <person name="Dutcher S."/>
            <person name="Estelle M."/>
            <person name="Fawcett J.A."/>
            <person name="Gundlach H."/>
            <person name="Hanada K."/>
            <person name="Heyl A."/>
            <person name="Hicks K.A."/>
            <person name="Hugh J."/>
            <person name="Lohr M."/>
            <person name="Mayer K."/>
            <person name="Melkozernov A."/>
            <person name="Murata T."/>
            <person name="Nelson D."/>
            <person name="Pils B."/>
            <person name="Prigge M."/>
            <person name="Reiss B."/>
            <person name="Renner T."/>
            <person name="Rombauts S."/>
            <person name="Rushton P."/>
            <person name="Sanderfoot A."/>
            <person name="Schween G."/>
            <person name="Shiu S.-H."/>
            <person name="Stueber K."/>
            <person name="Theodoulou F.L."/>
            <person name="Tu H."/>
            <person name="Van de Peer Y."/>
            <person name="Verrier P.J."/>
            <person name="Waters E."/>
            <person name="Wood A."/>
            <person name="Yang L."/>
            <person name="Cove D."/>
            <person name="Cuming A."/>
            <person name="Hasebe M."/>
            <person name="Lucas S."/>
            <person name="Mishler D.B."/>
            <person name="Reski R."/>
            <person name="Grigoriev I."/>
            <person name="Quatrano R.S."/>
            <person name="Boore J.L."/>
        </authorList>
    </citation>
    <scope>NUCLEOTIDE SEQUENCE [LARGE SCALE GENOMIC DNA]</scope>
    <source>
        <strain evidence="3 4">cv. Gransden 2004</strain>
    </source>
</reference>
<name>A0A7I4BPV1_PHYPA</name>
<dbReference type="AlphaFoldDB" id="A0A7I4BPV1"/>
<proteinExistence type="predicted"/>
<dbReference type="EMBL" id="ABEU02000019">
    <property type="status" value="NOT_ANNOTATED_CDS"/>
    <property type="molecule type" value="Genomic_DNA"/>
</dbReference>
<evidence type="ECO:0000256" key="2">
    <source>
        <dbReference type="SAM" id="Phobius"/>
    </source>
</evidence>
<accession>A0A7I4BPV1</accession>
<dbReference type="Gramene" id="Pp3c19_4890V3.3">
    <property type="protein sequence ID" value="Pp3c19_4890V3.3"/>
    <property type="gene ID" value="Pp3c19_4890"/>
</dbReference>
<protein>
    <submittedName>
        <fullName evidence="3">Uncharacterized protein</fullName>
    </submittedName>
</protein>
<dbReference type="Gene3D" id="1.25.40.10">
    <property type="entry name" value="Tetratricopeptide repeat domain"/>
    <property type="match status" value="1"/>
</dbReference>
<keyword evidence="4" id="KW-1185">Reference proteome</keyword>
<dbReference type="InParanoid" id="A0A7I4BPV1"/>
<feature type="region of interest" description="Disordered" evidence="1">
    <location>
        <begin position="1"/>
        <end position="25"/>
    </location>
</feature>
<feature type="transmembrane region" description="Helical" evidence="2">
    <location>
        <begin position="30"/>
        <end position="51"/>
    </location>
</feature>
<evidence type="ECO:0000313" key="4">
    <source>
        <dbReference type="Proteomes" id="UP000006727"/>
    </source>
</evidence>
<keyword evidence="2" id="KW-1133">Transmembrane helix</keyword>
<organism evidence="3 4">
    <name type="scientific">Physcomitrium patens</name>
    <name type="common">Spreading-leaved earth moss</name>
    <name type="synonym">Physcomitrella patens</name>
    <dbReference type="NCBI Taxonomy" id="3218"/>
    <lineage>
        <taxon>Eukaryota</taxon>
        <taxon>Viridiplantae</taxon>
        <taxon>Streptophyta</taxon>
        <taxon>Embryophyta</taxon>
        <taxon>Bryophyta</taxon>
        <taxon>Bryophytina</taxon>
        <taxon>Bryopsida</taxon>
        <taxon>Funariidae</taxon>
        <taxon>Funariales</taxon>
        <taxon>Funariaceae</taxon>
        <taxon>Physcomitrium</taxon>
    </lineage>
</organism>